<dbReference type="PANTHER" id="PTHR35371:SF1">
    <property type="entry name" value="BLR7753 PROTEIN"/>
    <property type="match status" value="1"/>
</dbReference>
<keyword evidence="4 5" id="KW-0472">Membrane</keyword>
<evidence type="ECO:0000313" key="6">
    <source>
        <dbReference type="EMBL" id="MFH0254982.1"/>
    </source>
</evidence>
<evidence type="ECO:0000313" key="7">
    <source>
        <dbReference type="Proteomes" id="UP001607157"/>
    </source>
</evidence>
<feature type="transmembrane region" description="Helical" evidence="5">
    <location>
        <begin position="89"/>
        <end position="111"/>
    </location>
</feature>
<evidence type="ECO:0000256" key="5">
    <source>
        <dbReference type="SAM" id="Phobius"/>
    </source>
</evidence>
<organism evidence="6 7">
    <name type="scientific">Roseovarius aquimarinus</name>
    <dbReference type="NCBI Taxonomy" id="1229156"/>
    <lineage>
        <taxon>Bacteria</taxon>
        <taxon>Pseudomonadati</taxon>
        <taxon>Pseudomonadota</taxon>
        <taxon>Alphaproteobacteria</taxon>
        <taxon>Rhodobacterales</taxon>
        <taxon>Roseobacteraceae</taxon>
        <taxon>Roseovarius</taxon>
    </lineage>
</organism>
<dbReference type="SUPFAM" id="SSF161084">
    <property type="entry name" value="MAPEG domain-like"/>
    <property type="match status" value="1"/>
</dbReference>
<dbReference type="EMBL" id="JBIHMM010000004">
    <property type="protein sequence ID" value="MFH0254982.1"/>
    <property type="molecule type" value="Genomic_DNA"/>
</dbReference>
<evidence type="ECO:0000256" key="3">
    <source>
        <dbReference type="ARBA" id="ARBA00022989"/>
    </source>
</evidence>
<dbReference type="InterPro" id="IPR023352">
    <property type="entry name" value="MAPEG-like_dom_sf"/>
</dbReference>
<feature type="transmembrane region" description="Helical" evidence="5">
    <location>
        <begin position="117"/>
        <end position="135"/>
    </location>
</feature>
<dbReference type="RefSeq" id="WP_377172649.1">
    <property type="nucleotide sequence ID" value="NZ_JBHTJC010000004.1"/>
</dbReference>
<gene>
    <name evidence="6" type="ORF">ACGRVM_13840</name>
</gene>
<proteinExistence type="predicted"/>
<reference evidence="6 7" key="1">
    <citation type="submission" date="2024-10" db="EMBL/GenBank/DDBJ databases">
        <authorList>
            <person name="Yang X.-N."/>
        </authorList>
    </citation>
    <scope>NUCLEOTIDE SEQUENCE [LARGE SCALE GENOMIC DNA]</scope>
    <source>
        <strain evidence="6 7">CAU 1059</strain>
    </source>
</reference>
<protein>
    <submittedName>
        <fullName evidence="6">MAPEG family protein</fullName>
    </submittedName>
</protein>
<dbReference type="Pfam" id="PF01124">
    <property type="entry name" value="MAPEG"/>
    <property type="match status" value="1"/>
</dbReference>
<keyword evidence="7" id="KW-1185">Reference proteome</keyword>
<keyword evidence="3 5" id="KW-1133">Transmembrane helix</keyword>
<accession>A0ABW7IAV9</accession>
<evidence type="ECO:0000256" key="4">
    <source>
        <dbReference type="ARBA" id="ARBA00023136"/>
    </source>
</evidence>
<evidence type="ECO:0000256" key="1">
    <source>
        <dbReference type="ARBA" id="ARBA00004370"/>
    </source>
</evidence>
<dbReference type="InterPro" id="IPR001129">
    <property type="entry name" value="Membr-assoc_MAPEG"/>
</dbReference>
<dbReference type="Gene3D" id="1.20.120.550">
    <property type="entry name" value="Membrane associated eicosanoid/glutathione metabolism-like domain"/>
    <property type="match status" value="1"/>
</dbReference>
<comment type="caution">
    <text evidence="6">The sequence shown here is derived from an EMBL/GenBank/DDBJ whole genome shotgun (WGS) entry which is preliminary data.</text>
</comment>
<name>A0ABW7IAV9_9RHOB</name>
<evidence type="ECO:0000256" key="2">
    <source>
        <dbReference type="ARBA" id="ARBA00022692"/>
    </source>
</evidence>
<comment type="subcellular location">
    <subcellularLocation>
        <location evidence="1">Membrane</location>
    </subcellularLocation>
</comment>
<sequence>MTPELTVLTLAALLQVVQFVLMAVPVNLELGPAKTMSPRDPERMGGPMIDQVKPTTARLVRALNNHFEGLILFTIACTVITVSDQSSGFTAACAWVYLAARIAYVPAYYFGLVPWRSYVWVVGFGATTLMLLAALV</sequence>
<dbReference type="PANTHER" id="PTHR35371">
    <property type="entry name" value="INNER MEMBRANE PROTEIN"/>
    <property type="match status" value="1"/>
</dbReference>
<dbReference type="Proteomes" id="UP001607157">
    <property type="component" value="Unassembled WGS sequence"/>
</dbReference>
<keyword evidence="2 5" id="KW-0812">Transmembrane</keyword>